<evidence type="ECO:0000256" key="2">
    <source>
        <dbReference type="RuleBase" id="RU000363"/>
    </source>
</evidence>
<comment type="similarity">
    <text evidence="2">Belongs to the short-chain dehydrogenases/reductases (SDR) family.</text>
</comment>
<dbReference type="PANTHER" id="PTHR43313:SF36">
    <property type="entry name" value="D-BETA-HYDROXYBUTYRATE DEHYDROGENASE, MITOCHONDRIAL"/>
    <property type="match status" value="1"/>
</dbReference>
<dbReference type="EMBL" id="JBAMIC010000002">
    <property type="protein sequence ID" value="KAK7113182.1"/>
    <property type="molecule type" value="Genomic_DNA"/>
</dbReference>
<dbReference type="GO" id="GO:0016491">
    <property type="term" value="F:oxidoreductase activity"/>
    <property type="evidence" value="ECO:0007669"/>
    <property type="project" value="UniProtKB-KW"/>
</dbReference>
<sequence length="363" mass="40037">MLKLAAALAAGGVGVAVYLHPPDCVKGWVESHPYLCAAAYSGVVGCVIRKLPRATPDCVDPTGKAVFITGCDTGFGQLLAKRLHDVGYMVFAGCLAPERNGALRLIQSKSRRMHVIQLDVTDEFHVQRALDYVSEHLDGAELWAVVNNAGLAVVSEIEWCSVDQFQRLLDVNVLGVVRVTKAFLPLLRQSCGRVINVASLAGRLTLPMYAAYSMSKKAVVAFSDALRQEMRKFNVSVISIEPGLYKTPIATADTLITSNKESWSQTPTAIKEDYGEEYFDAAMGKIRDSMGRARVRVEEVIEQMELAVCARTPRHRYVPYWATWVRSEILAFLPTVLSDKIFAAAAPKVKPQFIVRQESFRAL</sequence>
<dbReference type="PRINTS" id="PR00081">
    <property type="entry name" value="GDHRDH"/>
</dbReference>
<evidence type="ECO:0000256" key="3">
    <source>
        <dbReference type="SAM" id="SignalP"/>
    </source>
</evidence>
<protein>
    <submittedName>
        <fullName evidence="4">Uncharacterized protein</fullName>
    </submittedName>
</protein>
<evidence type="ECO:0000313" key="5">
    <source>
        <dbReference type="Proteomes" id="UP001374579"/>
    </source>
</evidence>
<keyword evidence="3" id="KW-0732">Signal</keyword>
<dbReference type="InterPro" id="IPR036291">
    <property type="entry name" value="NAD(P)-bd_dom_sf"/>
</dbReference>
<dbReference type="Gene3D" id="3.40.50.720">
    <property type="entry name" value="NAD(P)-binding Rossmann-like Domain"/>
    <property type="match status" value="1"/>
</dbReference>
<feature type="signal peptide" evidence="3">
    <location>
        <begin position="1"/>
        <end position="16"/>
    </location>
</feature>
<evidence type="ECO:0000313" key="4">
    <source>
        <dbReference type="EMBL" id="KAK7113182.1"/>
    </source>
</evidence>
<feature type="chain" id="PRO_5042818373" evidence="3">
    <location>
        <begin position="17"/>
        <end position="363"/>
    </location>
</feature>
<keyword evidence="5" id="KW-1185">Reference proteome</keyword>
<proteinExistence type="inferred from homology"/>
<dbReference type="Pfam" id="PF00106">
    <property type="entry name" value="adh_short"/>
    <property type="match status" value="1"/>
</dbReference>
<dbReference type="GO" id="GO:0008202">
    <property type="term" value="P:steroid metabolic process"/>
    <property type="evidence" value="ECO:0007669"/>
    <property type="project" value="TreeGrafter"/>
</dbReference>
<dbReference type="InterPro" id="IPR020904">
    <property type="entry name" value="Sc_DH/Rdtase_CS"/>
</dbReference>
<accession>A0AAN9BWK5</accession>
<gene>
    <name evidence="4" type="ORF">V1264_012520</name>
</gene>
<dbReference type="AlphaFoldDB" id="A0AAN9BWK5"/>
<dbReference type="PRINTS" id="PR00080">
    <property type="entry name" value="SDRFAMILY"/>
</dbReference>
<dbReference type="SUPFAM" id="SSF51735">
    <property type="entry name" value="NAD(P)-binding Rossmann-fold domains"/>
    <property type="match status" value="1"/>
</dbReference>
<organism evidence="4 5">
    <name type="scientific">Littorina saxatilis</name>
    <dbReference type="NCBI Taxonomy" id="31220"/>
    <lineage>
        <taxon>Eukaryota</taxon>
        <taxon>Metazoa</taxon>
        <taxon>Spiralia</taxon>
        <taxon>Lophotrochozoa</taxon>
        <taxon>Mollusca</taxon>
        <taxon>Gastropoda</taxon>
        <taxon>Caenogastropoda</taxon>
        <taxon>Littorinimorpha</taxon>
        <taxon>Littorinoidea</taxon>
        <taxon>Littorinidae</taxon>
        <taxon>Littorina</taxon>
    </lineage>
</organism>
<evidence type="ECO:0000256" key="1">
    <source>
        <dbReference type="ARBA" id="ARBA00023002"/>
    </source>
</evidence>
<dbReference type="InterPro" id="IPR002347">
    <property type="entry name" value="SDR_fam"/>
</dbReference>
<dbReference type="PROSITE" id="PS00061">
    <property type="entry name" value="ADH_SHORT"/>
    <property type="match status" value="1"/>
</dbReference>
<dbReference type="PANTHER" id="PTHR43313">
    <property type="entry name" value="SHORT-CHAIN DEHYDROGENASE/REDUCTASE FAMILY 9C"/>
    <property type="match status" value="1"/>
</dbReference>
<name>A0AAN9BWK5_9CAEN</name>
<keyword evidence="1" id="KW-0560">Oxidoreductase</keyword>
<reference evidence="4 5" key="1">
    <citation type="submission" date="2024-02" db="EMBL/GenBank/DDBJ databases">
        <title>Chromosome-scale genome assembly of the rough periwinkle Littorina saxatilis.</title>
        <authorList>
            <person name="De Jode A."/>
            <person name="Faria R."/>
            <person name="Formenti G."/>
            <person name="Sims Y."/>
            <person name="Smith T.P."/>
            <person name="Tracey A."/>
            <person name="Wood J.M.D."/>
            <person name="Zagrodzka Z.B."/>
            <person name="Johannesson K."/>
            <person name="Butlin R.K."/>
            <person name="Leder E.H."/>
        </authorList>
    </citation>
    <scope>NUCLEOTIDE SEQUENCE [LARGE SCALE GENOMIC DNA]</scope>
    <source>
        <strain evidence="4">Snail1</strain>
        <tissue evidence="4">Muscle</tissue>
    </source>
</reference>
<comment type="caution">
    <text evidence="4">The sequence shown here is derived from an EMBL/GenBank/DDBJ whole genome shotgun (WGS) entry which is preliminary data.</text>
</comment>
<dbReference type="Proteomes" id="UP001374579">
    <property type="component" value="Unassembled WGS sequence"/>
</dbReference>